<evidence type="ECO:0000313" key="2">
    <source>
        <dbReference type="Proteomes" id="UP000271889"/>
    </source>
</evidence>
<dbReference type="Proteomes" id="UP000271889">
    <property type="component" value="Unassembled WGS sequence"/>
</dbReference>
<keyword evidence="2" id="KW-1185">Reference proteome</keyword>
<organism evidence="1 2">
    <name type="scientific">Cylicostephanus goldi</name>
    <name type="common">Nematode worm</name>
    <dbReference type="NCBI Taxonomy" id="71465"/>
    <lineage>
        <taxon>Eukaryota</taxon>
        <taxon>Metazoa</taxon>
        <taxon>Ecdysozoa</taxon>
        <taxon>Nematoda</taxon>
        <taxon>Chromadorea</taxon>
        <taxon>Rhabditida</taxon>
        <taxon>Rhabditina</taxon>
        <taxon>Rhabditomorpha</taxon>
        <taxon>Strongyloidea</taxon>
        <taxon>Strongylidae</taxon>
        <taxon>Cylicostephanus</taxon>
    </lineage>
</organism>
<protein>
    <submittedName>
        <fullName evidence="1">Uncharacterized protein</fullName>
    </submittedName>
</protein>
<evidence type="ECO:0000313" key="1">
    <source>
        <dbReference type="EMBL" id="VDN30882.1"/>
    </source>
</evidence>
<dbReference type="OrthoDB" id="5821992at2759"/>
<gene>
    <name evidence="1" type="ORF">CGOC_LOCUS11659</name>
</gene>
<accession>A0A3P7QFX4</accession>
<reference evidence="1 2" key="1">
    <citation type="submission" date="2018-11" db="EMBL/GenBank/DDBJ databases">
        <authorList>
            <consortium name="Pathogen Informatics"/>
        </authorList>
    </citation>
    <scope>NUCLEOTIDE SEQUENCE [LARGE SCALE GENOMIC DNA]</scope>
</reference>
<dbReference type="AlphaFoldDB" id="A0A3P7QFX4"/>
<name>A0A3P7QFX4_CYLGO</name>
<sequence>MFDNLAILVRLGCDPSELDSDLRLPALGVYASVVMSIPREIDPFHHIVIEDHKVIQQLHMRCMRSEDHFWQISEHELCEITLGHVDLFIAGRISTDNNEEEIEKIEKNLEYIFQLPICKDLIELDEKAKFRPLPPECIKPLYLRILAGGKYVRMREGQSLAKKEKECNTPKAVYRAKVACNFLLELIEREQREQKRRMVGLVTFFSCHMLVLEKIAVLCYLIAW</sequence>
<proteinExistence type="predicted"/>
<dbReference type="EMBL" id="UYRV01117893">
    <property type="protein sequence ID" value="VDN30882.1"/>
    <property type="molecule type" value="Genomic_DNA"/>
</dbReference>